<keyword evidence="1" id="KW-0678">Repressor</keyword>
<dbReference type="InterPro" id="IPR028082">
    <property type="entry name" value="Peripla_BP_I"/>
</dbReference>
<protein>
    <submittedName>
        <fullName evidence="6">GntR family transcriptional regulator</fullName>
    </submittedName>
</protein>
<accession>A0A229P142</accession>
<feature type="domain" description="HTH gntR-type" evidence="5">
    <location>
        <begin position="3"/>
        <end position="71"/>
    </location>
</feature>
<gene>
    <name evidence="6" type="ORF">CGZ75_02675</name>
</gene>
<dbReference type="Pfam" id="PF00392">
    <property type="entry name" value="GntR"/>
    <property type="match status" value="1"/>
</dbReference>
<dbReference type="SUPFAM" id="SSF46785">
    <property type="entry name" value="Winged helix' DNA-binding domain"/>
    <property type="match status" value="1"/>
</dbReference>
<dbReference type="Pfam" id="PF13377">
    <property type="entry name" value="Peripla_BP_3"/>
    <property type="match status" value="1"/>
</dbReference>
<evidence type="ECO:0000313" key="6">
    <source>
        <dbReference type="EMBL" id="OXM15654.1"/>
    </source>
</evidence>
<dbReference type="InterPro" id="IPR000524">
    <property type="entry name" value="Tscrpt_reg_HTH_GntR"/>
</dbReference>
<comment type="caution">
    <text evidence="6">The sequence shown here is derived from an EMBL/GenBank/DDBJ whole genome shotgun (WGS) entry which is preliminary data.</text>
</comment>
<organism evidence="6 7">
    <name type="scientific">Paenibacillus herberti</name>
    <dbReference type="NCBI Taxonomy" id="1619309"/>
    <lineage>
        <taxon>Bacteria</taxon>
        <taxon>Bacillati</taxon>
        <taxon>Bacillota</taxon>
        <taxon>Bacilli</taxon>
        <taxon>Bacillales</taxon>
        <taxon>Paenibacillaceae</taxon>
        <taxon>Paenibacillus</taxon>
    </lineage>
</organism>
<sequence length="382" mass="42555">MNKPLYQQILNGIVEDIRNGNLMPGDKVPSEKELSERFHVSRITAKKALDVLASNNSIVRVRGKGSYVTERLLNREEQEADENHPSILDYQGLLIGALFPHYWTGYGLKLQHAIEKKVSELNGTLIIKRGCGNIEEEEKAIASLIHLGVKGLIAFPVNSEQYNRKLLKLILDGFPTVIVDRDLKGILASTVSTDNKAAAQELTTLLFEKGHKQIAFLSPPPELTSTVDDRLQGFQQAFLQHGIRLRSEHLITNLKSTILAGSEASQHDALVEQDTGMIKEFVSANPEVTSFVVVEYELAIMLTKILTQLNKRVPDDYSIVCFDCPDDPFDIPRFTHIRQDEVGMGEKAVELLMGKLQGDGVPLQTLLDFKLIEGQSTRSLST</sequence>
<evidence type="ECO:0000259" key="5">
    <source>
        <dbReference type="PROSITE" id="PS50949"/>
    </source>
</evidence>
<keyword evidence="3" id="KW-0238">DNA-binding</keyword>
<dbReference type="SUPFAM" id="SSF53822">
    <property type="entry name" value="Periplasmic binding protein-like I"/>
    <property type="match status" value="1"/>
</dbReference>
<dbReference type="EMBL" id="NMUQ01000001">
    <property type="protein sequence ID" value="OXM15654.1"/>
    <property type="molecule type" value="Genomic_DNA"/>
</dbReference>
<dbReference type="AlphaFoldDB" id="A0A229P142"/>
<dbReference type="InterPro" id="IPR036388">
    <property type="entry name" value="WH-like_DNA-bd_sf"/>
</dbReference>
<keyword evidence="2" id="KW-0805">Transcription regulation</keyword>
<dbReference type="SMART" id="SM00345">
    <property type="entry name" value="HTH_GNTR"/>
    <property type="match status" value="1"/>
</dbReference>
<evidence type="ECO:0000313" key="7">
    <source>
        <dbReference type="Proteomes" id="UP000215145"/>
    </source>
</evidence>
<dbReference type="OrthoDB" id="9799482at2"/>
<dbReference type="Gene3D" id="3.40.50.2300">
    <property type="match status" value="2"/>
</dbReference>
<evidence type="ECO:0000256" key="1">
    <source>
        <dbReference type="ARBA" id="ARBA00022491"/>
    </source>
</evidence>
<dbReference type="Gene3D" id="1.10.10.10">
    <property type="entry name" value="Winged helix-like DNA-binding domain superfamily/Winged helix DNA-binding domain"/>
    <property type="match status" value="1"/>
</dbReference>
<reference evidence="6 7" key="1">
    <citation type="submission" date="2017-07" db="EMBL/GenBank/DDBJ databases">
        <title>Paenibacillus herberti R33 genome sequencing and assembly.</title>
        <authorList>
            <person name="Su W."/>
        </authorList>
    </citation>
    <scope>NUCLEOTIDE SEQUENCE [LARGE SCALE GENOMIC DNA]</scope>
    <source>
        <strain evidence="6 7">R33</strain>
    </source>
</reference>
<evidence type="ECO:0000256" key="2">
    <source>
        <dbReference type="ARBA" id="ARBA00023015"/>
    </source>
</evidence>
<dbReference type="InterPro" id="IPR036390">
    <property type="entry name" value="WH_DNA-bd_sf"/>
</dbReference>
<dbReference type="GO" id="GO:0003700">
    <property type="term" value="F:DNA-binding transcription factor activity"/>
    <property type="evidence" value="ECO:0007669"/>
    <property type="project" value="InterPro"/>
</dbReference>
<keyword evidence="7" id="KW-1185">Reference proteome</keyword>
<dbReference type="CDD" id="cd07377">
    <property type="entry name" value="WHTH_GntR"/>
    <property type="match status" value="1"/>
</dbReference>
<dbReference type="PRINTS" id="PR00035">
    <property type="entry name" value="HTHGNTR"/>
</dbReference>
<evidence type="ECO:0000256" key="3">
    <source>
        <dbReference type="ARBA" id="ARBA00023125"/>
    </source>
</evidence>
<keyword evidence="4" id="KW-0804">Transcription</keyword>
<dbReference type="GO" id="GO:0000976">
    <property type="term" value="F:transcription cis-regulatory region binding"/>
    <property type="evidence" value="ECO:0007669"/>
    <property type="project" value="TreeGrafter"/>
</dbReference>
<dbReference type="PANTHER" id="PTHR30146:SF95">
    <property type="entry name" value="RIBOSE OPERON REPRESSOR"/>
    <property type="match status" value="1"/>
</dbReference>
<name>A0A229P142_9BACL</name>
<dbReference type="CDD" id="cd06267">
    <property type="entry name" value="PBP1_LacI_sugar_binding-like"/>
    <property type="match status" value="1"/>
</dbReference>
<dbReference type="InterPro" id="IPR046335">
    <property type="entry name" value="LacI/GalR-like_sensor"/>
</dbReference>
<proteinExistence type="predicted"/>
<evidence type="ECO:0000256" key="4">
    <source>
        <dbReference type="ARBA" id="ARBA00023163"/>
    </source>
</evidence>
<dbReference type="RefSeq" id="WP_089522747.1">
    <property type="nucleotide sequence ID" value="NZ_NMUQ01000001.1"/>
</dbReference>
<dbReference type="PANTHER" id="PTHR30146">
    <property type="entry name" value="LACI-RELATED TRANSCRIPTIONAL REPRESSOR"/>
    <property type="match status" value="1"/>
</dbReference>
<dbReference type="PROSITE" id="PS50949">
    <property type="entry name" value="HTH_GNTR"/>
    <property type="match status" value="1"/>
</dbReference>
<dbReference type="Proteomes" id="UP000215145">
    <property type="component" value="Unassembled WGS sequence"/>
</dbReference>